<dbReference type="InterPro" id="IPR001193">
    <property type="entry name" value="MBTPS2"/>
</dbReference>
<dbReference type="PRINTS" id="PR01000">
    <property type="entry name" value="SREBPS2PTASE"/>
</dbReference>
<name>A0A9P7UVY3_9AGAR</name>
<organism evidence="9 10">
    <name type="scientific">Marasmius oreades</name>
    <name type="common">fairy-ring Marasmius</name>
    <dbReference type="NCBI Taxonomy" id="181124"/>
    <lineage>
        <taxon>Eukaryota</taxon>
        <taxon>Fungi</taxon>
        <taxon>Dikarya</taxon>
        <taxon>Basidiomycota</taxon>
        <taxon>Agaricomycotina</taxon>
        <taxon>Agaricomycetes</taxon>
        <taxon>Agaricomycetidae</taxon>
        <taxon>Agaricales</taxon>
        <taxon>Marasmiineae</taxon>
        <taxon>Marasmiaceae</taxon>
        <taxon>Marasmius</taxon>
    </lineage>
</organism>
<dbReference type="GeneID" id="66074990"/>
<feature type="signal peptide" evidence="7">
    <location>
        <begin position="1"/>
        <end position="23"/>
    </location>
</feature>
<dbReference type="InterPro" id="IPR008915">
    <property type="entry name" value="Peptidase_M50"/>
</dbReference>
<keyword evidence="7" id="KW-0732">Signal</keyword>
<evidence type="ECO:0000313" key="9">
    <source>
        <dbReference type="EMBL" id="KAG7095131.1"/>
    </source>
</evidence>
<dbReference type="GO" id="GO:0004222">
    <property type="term" value="F:metalloendopeptidase activity"/>
    <property type="evidence" value="ECO:0007669"/>
    <property type="project" value="InterPro"/>
</dbReference>
<keyword evidence="4 6" id="KW-0472">Membrane</keyword>
<keyword evidence="3 6" id="KW-1133">Transmembrane helix</keyword>
<feature type="transmembrane region" description="Helical" evidence="6">
    <location>
        <begin position="245"/>
        <end position="263"/>
    </location>
</feature>
<dbReference type="PANTHER" id="PTHR13325:SF3">
    <property type="entry name" value="MEMBRANE-BOUND TRANSCRIPTION FACTOR SITE-2 PROTEASE"/>
    <property type="match status" value="1"/>
</dbReference>
<evidence type="ECO:0000256" key="3">
    <source>
        <dbReference type="ARBA" id="ARBA00022989"/>
    </source>
</evidence>
<feature type="domain" description="Peptidase M50" evidence="8">
    <location>
        <begin position="185"/>
        <end position="285"/>
    </location>
</feature>
<feature type="chain" id="PRO_5040398100" description="Endopeptidase S2P" evidence="7">
    <location>
        <begin position="24"/>
        <end position="583"/>
    </location>
</feature>
<keyword evidence="10" id="KW-1185">Reference proteome</keyword>
<feature type="transmembrane region" description="Helical" evidence="6">
    <location>
        <begin position="561"/>
        <end position="578"/>
    </location>
</feature>
<proteinExistence type="predicted"/>
<comment type="subcellular location">
    <subcellularLocation>
        <location evidence="1">Endomembrane system</location>
        <topology evidence="1">Multi-pass membrane protein</topology>
    </subcellularLocation>
</comment>
<evidence type="ECO:0000313" key="10">
    <source>
        <dbReference type="Proteomes" id="UP001049176"/>
    </source>
</evidence>
<dbReference type="RefSeq" id="XP_043011601.1">
    <property type="nucleotide sequence ID" value="XM_043150513.1"/>
</dbReference>
<evidence type="ECO:0000256" key="7">
    <source>
        <dbReference type="SAM" id="SignalP"/>
    </source>
</evidence>
<accession>A0A9P7UVY3</accession>
<feature type="transmembrane region" description="Helical" evidence="6">
    <location>
        <begin position="167"/>
        <end position="192"/>
    </location>
</feature>
<reference evidence="9" key="1">
    <citation type="journal article" date="2021" name="Genome Biol. Evol.">
        <title>The assembled and annotated genome of the fairy-ring fungus Marasmius oreades.</title>
        <authorList>
            <person name="Hiltunen M."/>
            <person name="Ament-Velasquez S.L."/>
            <person name="Johannesson H."/>
        </authorList>
    </citation>
    <scope>NUCLEOTIDE SEQUENCE</scope>
    <source>
        <strain evidence="9">03SP1</strain>
    </source>
</reference>
<dbReference type="OrthoDB" id="7694678at2759"/>
<dbReference type="GO" id="GO:0005737">
    <property type="term" value="C:cytoplasm"/>
    <property type="evidence" value="ECO:0007669"/>
    <property type="project" value="TreeGrafter"/>
</dbReference>
<evidence type="ECO:0000256" key="2">
    <source>
        <dbReference type="ARBA" id="ARBA00022692"/>
    </source>
</evidence>
<dbReference type="GO" id="GO:0031293">
    <property type="term" value="P:membrane protein intracellular domain proteolysis"/>
    <property type="evidence" value="ECO:0007669"/>
    <property type="project" value="TreeGrafter"/>
</dbReference>
<feature type="domain" description="Peptidase M50" evidence="8">
    <location>
        <begin position="496"/>
        <end position="530"/>
    </location>
</feature>
<dbReference type="CDD" id="cd05709">
    <property type="entry name" value="S2P-M50"/>
    <property type="match status" value="1"/>
</dbReference>
<evidence type="ECO:0000259" key="8">
    <source>
        <dbReference type="Pfam" id="PF02163"/>
    </source>
</evidence>
<gene>
    <name evidence="9" type="ORF">E1B28_005914</name>
</gene>
<feature type="transmembrane region" description="Helical" evidence="6">
    <location>
        <begin position="99"/>
        <end position="122"/>
    </location>
</feature>
<dbReference type="Proteomes" id="UP001049176">
    <property type="component" value="Chromosome 3"/>
</dbReference>
<evidence type="ECO:0000256" key="1">
    <source>
        <dbReference type="ARBA" id="ARBA00004127"/>
    </source>
</evidence>
<dbReference type="GO" id="GO:0012505">
    <property type="term" value="C:endomembrane system"/>
    <property type="evidence" value="ECO:0007669"/>
    <property type="project" value="UniProtKB-SubCell"/>
</dbReference>
<dbReference type="EMBL" id="CM032183">
    <property type="protein sequence ID" value="KAG7095131.1"/>
    <property type="molecule type" value="Genomic_DNA"/>
</dbReference>
<dbReference type="AlphaFoldDB" id="A0A9P7UVY3"/>
<sequence length="583" mass="64973">MLVADTLLPLLLPLSLFWVVVHALNAYAGRSRYVPLLPSNVTNAHSRPRLKHWGLSSTTLNVKYLHLTACTTAWNSLYDRMAEKLGTKTYARIRYWMTVFYDIGVVIGLMGMLCAVCALAWLSGVLLWDLVQISSRVTERSSSLSVQKRDDMELSRGTMTTPASKVFIIPIIPGLTVPFVHLPVILLAVFLCQIFHEFGHVISAALESVSLFSVGVSFTVIFPSAHVSFPPRQIENLSPRRKGRIIAGGPCHNIVMWLLLLGVGRTSVWLEKSTSIGSTFLGLLYEDISHIGRAVVDIEEGSPLKDFLLVGSIVTHLDDVPLAVVQSRDDIWSTYLSEKGPDEFRLLNMSGWCVPRTAFQGAACCYGTRGLLNPALSCFKHKKILLDDRTDWNKGCLDPIDILAHSPPRTRCIIDEECSGPRNHHDSDPDAICVGPDEETTSFTRLTIRRHHGDAGVETLVWNGPKIEIWEQVKVSRWASRFWFVPMRTLFLAGSCFDYLVAASLSLFFFNLLPVPLLDGGQLLKALLNNLPELHAGDFDIESMRSGQTPGRRKARIERGIMFWTTGMLVACVLMAVLRTMKT</sequence>
<dbReference type="KEGG" id="more:E1B28_005914"/>
<comment type="caution">
    <text evidence="9">The sequence shown here is derived from an EMBL/GenBank/DDBJ whole genome shotgun (WGS) entry which is preliminary data.</text>
</comment>
<dbReference type="GO" id="GO:0016020">
    <property type="term" value="C:membrane"/>
    <property type="evidence" value="ECO:0007669"/>
    <property type="project" value="InterPro"/>
</dbReference>
<evidence type="ECO:0000256" key="6">
    <source>
        <dbReference type="SAM" id="Phobius"/>
    </source>
</evidence>
<protein>
    <recommendedName>
        <fullName evidence="5">Endopeptidase S2P</fullName>
    </recommendedName>
</protein>
<evidence type="ECO:0000256" key="4">
    <source>
        <dbReference type="ARBA" id="ARBA00023136"/>
    </source>
</evidence>
<feature type="transmembrane region" description="Helical" evidence="6">
    <location>
        <begin position="490"/>
        <end position="510"/>
    </location>
</feature>
<keyword evidence="2 6" id="KW-0812">Transmembrane</keyword>
<dbReference type="Pfam" id="PF02163">
    <property type="entry name" value="Peptidase_M50"/>
    <property type="match status" value="2"/>
</dbReference>
<feature type="transmembrane region" description="Helical" evidence="6">
    <location>
        <begin position="204"/>
        <end position="225"/>
    </location>
</feature>
<dbReference type="PANTHER" id="PTHR13325">
    <property type="entry name" value="PROTEASE M50 MEMBRANE-BOUND TRANSCRIPTION FACTOR SITE 2 PROTEASE"/>
    <property type="match status" value="1"/>
</dbReference>
<dbReference type="GO" id="GO:1905897">
    <property type="term" value="P:regulation of response to endoplasmic reticulum stress"/>
    <property type="evidence" value="ECO:0007669"/>
    <property type="project" value="TreeGrafter"/>
</dbReference>
<evidence type="ECO:0000256" key="5">
    <source>
        <dbReference type="ARBA" id="ARBA00032658"/>
    </source>
</evidence>